<keyword evidence="3" id="KW-1185">Reference proteome</keyword>
<dbReference type="EMBL" id="RMBX01000007">
    <property type="protein sequence ID" value="RPD40475.1"/>
    <property type="molecule type" value="Genomic_DNA"/>
</dbReference>
<sequence length="530" mass="61691">MKQFILLATGFLFTVNAFAQEKLPVIVPYNVYNYRDLYLDSVNRHTALKPILHEDTSALYQTDTTKRSWFHRKLFKEHLFEFRQPDYNVFIDFLPDLQLGKSNQNKTLWLNTRGARVQANIGKKFYFESSFFENQGMFPVYLDSFVARKRVIPGQGEVKFDPGEVPGESYDYNYVTAFLSYTPNHYLNFTLGYGTNSYGDGYRSLILSDVAFSYPYLKITANLGQFQYTSMWSQFMDLATKSFGQAYEGIGYDKKWGVFHFLDWNATKKLTIGLFDAVIWPDADTSGRKRGFDWSYMNPVIFLRPAEYSTGSSDNALLGMNIKYKIFSKTTVYGQIVFDELKIKELLSSDGWWGNKWSAQFGFRSFDLFKIPKLDLQGEFNAVRPYTYSYSNTRTNYAHYNQSLAHPMGANFKEILAIASYTYKRWYIRAQLNYANYGLDDPATDISYGQDIFKNYIKRPGDYDIRFGQGVKTDFLYGQGSIAFILNPKYNLRLEASAAARREKNSLETNQEFIFSLGLRSTFRQFYYDF</sequence>
<dbReference type="InterPro" id="IPR038636">
    <property type="entry name" value="Wzi_sf"/>
</dbReference>
<feature type="chain" id="PRO_5018247592" description="Gliding motility protein RemB" evidence="1">
    <location>
        <begin position="20"/>
        <end position="530"/>
    </location>
</feature>
<evidence type="ECO:0000313" key="3">
    <source>
        <dbReference type="Proteomes" id="UP000279089"/>
    </source>
</evidence>
<protein>
    <recommendedName>
        <fullName evidence="4">Gliding motility protein RemB</fullName>
    </recommendedName>
</protein>
<feature type="signal peptide" evidence="1">
    <location>
        <begin position="1"/>
        <end position="19"/>
    </location>
</feature>
<dbReference type="AlphaFoldDB" id="A0A3N4MAS2"/>
<comment type="caution">
    <text evidence="2">The sequence shown here is derived from an EMBL/GenBank/DDBJ whole genome shotgun (WGS) entry which is preliminary data.</text>
</comment>
<accession>A0A3N4MAS2</accession>
<evidence type="ECO:0000256" key="1">
    <source>
        <dbReference type="SAM" id="SignalP"/>
    </source>
</evidence>
<organism evidence="2 3">
    <name type="scientific">Chitinophaga barathri</name>
    <dbReference type="NCBI Taxonomy" id="1647451"/>
    <lineage>
        <taxon>Bacteria</taxon>
        <taxon>Pseudomonadati</taxon>
        <taxon>Bacteroidota</taxon>
        <taxon>Chitinophagia</taxon>
        <taxon>Chitinophagales</taxon>
        <taxon>Chitinophagaceae</taxon>
        <taxon>Chitinophaga</taxon>
    </lineage>
</organism>
<gene>
    <name evidence="2" type="ORF">EG028_14310</name>
</gene>
<proteinExistence type="predicted"/>
<dbReference type="Gene3D" id="2.40.160.130">
    <property type="entry name" value="Capsule assembly protein Wzi"/>
    <property type="match status" value="1"/>
</dbReference>
<keyword evidence="1" id="KW-0732">Signal</keyword>
<reference evidence="3" key="1">
    <citation type="submission" date="2018-11" db="EMBL/GenBank/DDBJ databases">
        <title>Chitinophaga lutea sp.nov., isolate from arsenic contaminated soil.</title>
        <authorList>
            <person name="Zong Y."/>
        </authorList>
    </citation>
    <scope>NUCLEOTIDE SEQUENCE [LARGE SCALE GENOMIC DNA]</scope>
    <source>
        <strain evidence="3">YLT18</strain>
    </source>
</reference>
<evidence type="ECO:0000313" key="2">
    <source>
        <dbReference type="EMBL" id="RPD40475.1"/>
    </source>
</evidence>
<name>A0A3N4MAS2_9BACT</name>
<evidence type="ECO:0008006" key="4">
    <source>
        <dbReference type="Google" id="ProtNLM"/>
    </source>
</evidence>
<dbReference type="OrthoDB" id="9808260at2"/>
<dbReference type="Proteomes" id="UP000279089">
    <property type="component" value="Unassembled WGS sequence"/>
</dbReference>